<protein>
    <submittedName>
        <fullName evidence="10">MFS general substrate transporter</fullName>
    </submittedName>
</protein>
<dbReference type="Gene3D" id="1.20.1250.20">
    <property type="entry name" value="MFS general substrate transporter like domains"/>
    <property type="match status" value="2"/>
</dbReference>
<dbReference type="EMBL" id="ML143453">
    <property type="protein sequence ID" value="TBU25932.1"/>
    <property type="molecule type" value="Genomic_DNA"/>
</dbReference>
<dbReference type="InterPro" id="IPR011701">
    <property type="entry name" value="MFS"/>
</dbReference>
<dbReference type="PANTHER" id="PTHR23514">
    <property type="entry name" value="BYPASS OF STOP CODON PROTEIN 6"/>
    <property type="match status" value="1"/>
</dbReference>
<dbReference type="InterPro" id="IPR051788">
    <property type="entry name" value="MFS_Transporter"/>
</dbReference>
<comment type="subcellular location">
    <subcellularLocation>
        <location evidence="1">Endomembrane system</location>
        <topology evidence="1">Multi-pass membrane protein</topology>
    </subcellularLocation>
</comment>
<feature type="transmembrane region" description="Helical" evidence="8">
    <location>
        <begin position="339"/>
        <end position="356"/>
    </location>
</feature>
<evidence type="ECO:0000256" key="7">
    <source>
        <dbReference type="SAM" id="MobiDB-lite"/>
    </source>
</evidence>
<dbReference type="SUPFAM" id="SSF103473">
    <property type="entry name" value="MFS general substrate transporter"/>
    <property type="match status" value="1"/>
</dbReference>
<keyword evidence="6 8" id="KW-0472">Membrane</keyword>
<feature type="transmembrane region" description="Helical" evidence="8">
    <location>
        <begin position="97"/>
        <end position="120"/>
    </location>
</feature>
<dbReference type="Pfam" id="PF07690">
    <property type="entry name" value="MFS_1"/>
    <property type="match status" value="1"/>
</dbReference>
<reference evidence="10" key="1">
    <citation type="submission" date="2019-01" db="EMBL/GenBank/DDBJ databases">
        <title>Draft genome sequences of three monokaryotic isolates of the white-rot basidiomycete fungus Dichomitus squalens.</title>
        <authorList>
            <consortium name="DOE Joint Genome Institute"/>
            <person name="Lopez S.C."/>
            <person name="Andreopoulos B."/>
            <person name="Pangilinan J."/>
            <person name="Lipzen A."/>
            <person name="Riley R."/>
            <person name="Ahrendt S."/>
            <person name="Ng V."/>
            <person name="Barry K."/>
            <person name="Daum C."/>
            <person name="Grigoriev I.V."/>
            <person name="Hilden K.S."/>
            <person name="Makela M.R."/>
            <person name="de Vries R.P."/>
        </authorList>
    </citation>
    <scope>NUCLEOTIDE SEQUENCE [LARGE SCALE GENOMIC DNA]</scope>
    <source>
        <strain evidence="10">OM18370.1</strain>
    </source>
</reference>
<comment type="similarity">
    <text evidence="2">Belongs to the major facilitator superfamily.</text>
</comment>
<keyword evidence="4 8" id="KW-0812">Transmembrane</keyword>
<dbReference type="GO" id="GO:0012505">
    <property type="term" value="C:endomembrane system"/>
    <property type="evidence" value="ECO:0007669"/>
    <property type="project" value="UniProtKB-SubCell"/>
</dbReference>
<feature type="domain" description="Major facilitator superfamily (MFS) profile" evidence="9">
    <location>
        <begin position="64"/>
        <end position="450"/>
    </location>
</feature>
<dbReference type="GO" id="GO:0022857">
    <property type="term" value="F:transmembrane transporter activity"/>
    <property type="evidence" value="ECO:0007669"/>
    <property type="project" value="InterPro"/>
</dbReference>
<dbReference type="GO" id="GO:0016020">
    <property type="term" value="C:membrane"/>
    <property type="evidence" value="ECO:0007669"/>
    <property type="project" value="TreeGrafter"/>
</dbReference>
<feature type="transmembrane region" description="Helical" evidence="8">
    <location>
        <begin position="362"/>
        <end position="381"/>
    </location>
</feature>
<dbReference type="PANTHER" id="PTHR23514:SF3">
    <property type="entry name" value="BYPASS OF STOP CODON PROTEIN 6"/>
    <property type="match status" value="1"/>
</dbReference>
<evidence type="ECO:0000256" key="5">
    <source>
        <dbReference type="ARBA" id="ARBA00022989"/>
    </source>
</evidence>
<feature type="transmembrane region" description="Helical" evidence="8">
    <location>
        <begin position="427"/>
        <end position="446"/>
    </location>
</feature>
<feature type="transmembrane region" description="Helical" evidence="8">
    <location>
        <begin position="61"/>
        <end position="77"/>
    </location>
</feature>
<evidence type="ECO:0000256" key="3">
    <source>
        <dbReference type="ARBA" id="ARBA00022448"/>
    </source>
</evidence>
<gene>
    <name evidence="10" type="ORF">BD311DRAFT_763598</name>
</gene>
<organism evidence="10">
    <name type="scientific">Dichomitus squalens</name>
    <dbReference type="NCBI Taxonomy" id="114155"/>
    <lineage>
        <taxon>Eukaryota</taxon>
        <taxon>Fungi</taxon>
        <taxon>Dikarya</taxon>
        <taxon>Basidiomycota</taxon>
        <taxon>Agaricomycotina</taxon>
        <taxon>Agaricomycetes</taxon>
        <taxon>Polyporales</taxon>
        <taxon>Polyporaceae</taxon>
        <taxon>Dichomitus</taxon>
    </lineage>
</organism>
<dbReference type="AlphaFoldDB" id="A0A4Q9MIE9"/>
<dbReference type="PROSITE" id="PS50850">
    <property type="entry name" value="MFS"/>
    <property type="match status" value="1"/>
</dbReference>
<evidence type="ECO:0000313" key="10">
    <source>
        <dbReference type="EMBL" id="TBU25932.1"/>
    </source>
</evidence>
<sequence>MAVRAVVDAGRDEKSPASSRASPTPEALKEAGDVVQLPKLGSGPISQDASLELTPRMKRDAILQFATLCFSIFVSGWNDGTLGPLLPRLQAVYHVGYTIVSLIFLISCLGSIVGSCTFLYLTDRFGFGVVIVVASISMMVGYCLEAAAVPFPLFVISYFFNGYGSAHLNAGTNAFLASLSVGKASTRMGILHASYGLGAMTAPLVSTQFSGLSRWSFVYFTHLGIVLTAALLQSAVFRFRSQEQCWQDIGQPPPEQDSDGWLARYKKVFRLRAVHLMALFAFIYVGHEVTVGSWIVTYIIKQRHGGHSSGYISSGFFGGLMLGRIALLPVSKLVGERRVVYVYICSVIGLELIVWLVPNLYSGAVCVSFVGFFLGPIFPILMNHAGRVLPPDCISGAIGWVGSWGAAGAAVFPFITGAIASKAGIGALQPVLVAMMSLLFIIWITVPSKREQLA</sequence>
<evidence type="ECO:0000256" key="4">
    <source>
        <dbReference type="ARBA" id="ARBA00022692"/>
    </source>
</evidence>
<keyword evidence="5 8" id="KW-1133">Transmembrane helix</keyword>
<evidence type="ECO:0000259" key="9">
    <source>
        <dbReference type="PROSITE" id="PS50850"/>
    </source>
</evidence>
<feature type="transmembrane region" description="Helical" evidence="8">
    <location>
        <begin position="274"/>
        <end position="296"/>
    </location>
</feature>
<feature type="transmembrane region" description="Helical" evidence="8">
    <location>
        <begin position="127"/>
        <end position="160"/>
    </location>
</feature>
<evidence type="ECO:0000256" key="1">
    <source>
        <dbReference type="ARBA" id="ARBA00004127"/>
    </source>
</evidence>
<evidence type="ECO:0000256" key="8">
    <source>
        <dbReference type="SAM" id="Phobius"/>
    </source>
</evidence>
<evidence type="ECO:0000256" key="2">
    <source>
        <dbReference type="ARBA" id="ARBA00008335"/>
    </source>
</evidence>
<proteinExistence type="inferred from homology"/>
<dbReference type="OrthoDB" id="413079at2759"/>
<keyword evidence="3" id="KW-0813">Transport</keyword>
<dbReference type="InterPro" id="IPR036259">
    <property type="entry name" value="MFS_trans_sf"/>
</dbReference>
<dbReference type="FunFam" id="1.20.1250.20:FF:000286">
    <property type="entry name" value="MFS efflux transporter"/>
    <property type="match status" value="1"/>
</dbReference>
<feature type="transmembrane region" description="Helical" evidence="8">
    <location>
        <begin position="217"/>
        <end position="237"/>
    </location>
</feature>
<feature type="transmembrane region" description="Helical" evidence="8">
    <location>
        <begin position="308"/>
        <end position="327"/>
    </location>
</feature>
<accession>A0A4Q9MIE9</accession>
<feature type="transmembrane region" description="Helical" evidence="8">
    <location>
        <begin position="393"/>
        <end position="415"/>
    </location>
</feature>
<dbReference type="Proteomes" id="UP000292957">
    <property type="component" value="Unassembled WGS sequence"/>
</dbReference>
<evidence type="ECO:0000256" key="6">
    <source>
        <dbReference type="ARBA" id="ARBA00023136"/>
    </source>
</evidence>
<feature type="region of interest" description="Disordered" evidence="7">
    <location>
        <begin position="1"/>
        <end position="28"/>
    </location>
</feature>
<dbReference type="InterPro" id="IPR020846">
    <property type="entry name" value="MFS_dom"/>
</dbReference>
<name>A0A4Q9MIE9_9APHY</name>